<evidence type="ECO:0000256" key="1">
    <source>
        <dbReference type="ARBA" id="ARBA00022722"/>
    </source>
</evidence>
<keyword evidence="6" id="KW-0269">Exonuclease</keyword>
<sequence>MRLIKQTSFKDVAKIDRLKEACAKQQEEKGSVFYLLPSGSWLKEARKRQPGVRYTTFDDLAAFIVNEAEGEPIYLDEHERALFFQNMMKTDERYRSFNQNQSKVRGLADTYGQIKRLGLELEDAPRSLEEFMPLFKQYEEQTVHNQKMYDPENTVLRAIELLDNQKPRVASVYIDGFIDFGPLQFILLKALVSAGIPVTIYLPRDLTFAIIQQTLNELTALGFRMHAETDLPAETAEDVDVIAASTKNEEIRAVLEEIRMSSLSYEETGIIMVDEKDGASMLRYYAEQYEVPLSVPIKKSLDFSISFQFIHKLLTWDYSKTNRFELLPLIDQIFSLHGLKGIDYVKGKEAFLATGDIIHQESRELYQRIKEFNWRKSSSFYHYLKQLSQAVTHLGLDGKWRQRQGQETRTSELKDIVYELKTIERLTELVSDYAEKLEAKHLTDLHMTLDVFADWVLELAKRTELFTARGSRRGIQVHTWRDIGLFEGKKMYVIGMNEGAFPAVHQLGGYVHEKDLYNLPVEGALPTQEHFRHKQQAYFGQLLLAAKSIVCTYTKGLDPNHPHLPSPFIEQWLQKDGRECTFEARMKHSISFSKEDQIEKTAYHMGLGMKVLEPAAELVQLSERHQYLSEGEEKLEEAHQDSLMKNTVSITELESYARCPFKHGLERVLQVREGQSIQERISPIDIGQMIHTLIESIYKELNLIGVRFGECSEEIKSEVPVLLKEKFEELWEQIESTAFEISRLDLLLEKEKWWRKINRWWQAERKHFWDNPHLSEMKIHSLETSLRLELELNEGTTLHLTGKVDRVDLDQEGFTIYDYKTGFAHVKLEEEVRSGLKLQLPLYARALKEQLSTTDAALRAHGASYISLREPEKRAGNGIWRSDQIGKSSKFLVHHSCKNKEDDLGGDEFMEVYELRNKVHSLWKGTHTEFSVRPLDCSSYCPYKSVCRVTEDQKEGL</sequence>
<keyword evidence="1" id="KW-0540">Nuclease</keyword>
<dbReference type="GO" id="GO:0003677">
    <property type="term" value="F:DNA binding"/>
    <property type="evidence" value="ECO:0007669"/>
    <property type="project" value="UniProtKB-KW"/>
</dbReference>
<evidence type="ECO:0000256" key="5">
    <source>
        <dbReference type="ARBA" id="ARBA00022806"/>
    </source>
</evidence>
<dbReference type="Proteomes" id="UP001285636">
    <property type="component" value="Unassembled WGS sequence"/>
</dbReference>
<dbReference type="Gene3D" id="3.40.50.300">
    <property type="entry name" value="P-loop containing nucleotide triphosphate hydrolases"/>
    <property type="match status" value="1"/>
</dbReference>
<comment type="caution">
    <text evidence="11">The sequence shown here is derived from an EMBL/GenBank/DDBJ whole genome shotgun (WGS) entry which is preliminary data.</text>
</comment>
<reference evidence="11" key="1">
    <citation type="submission" date="2023-10" db="EMBL/GenBank/DDBJ databases">
        <title>Screening of Alkalihalophilus pseudofirmusBZ-TG-HK211 and Its Alleviation of Salt Stress on Rapeseed Growth.</title>
        <authorList>
            <person name="Zhao B."/>
            <person name="Guo T."/>
        </authorList>
    </citation>
    <scope>NUCLEOTIDE SEQUENCE</scope>
    <source>
        <strain evidence="11">BZ-TG-HK211</strain>
    </source>
</reference>
<proteinExistence type="predicted"/>
<evidence type="ECO:0000256" key="3">
    <source>
        <dbReference type="ARBA" id="ARBA00022763"/>
    </source>
</evidence>
<dbReference type="InterPro" id="IPR011604">
    <property type="entry name" value="PDDEXK-like_dom_sf"/>
</dbReference>
<dbReference type="InterPro" id="IPR038726">
    <property type="entry name" value="PDDEXK_AddAB-type"/>
</dbReference>
<name>A0AAJ2NNT1_ALKPS</name>
<dbReference type="Pfam" id="PF12705">
    <property type="entry name" value="PDDEXK_1"/>
    <property type="match status" value="1"/>
</dbReference>
<dbReference type="GO" id="GO:0004386">
    <property type="term" value="F:helicase activity"/>
    <property type="evidence" value="ECO:0007669"/>
    <property type="project" value="UniProtKB-KW"/>
</dbReference>
<dbReference type="SUPFAM" id="SSF52980">
    <property type="entry name" value="Restriction endonuclease-like"/>
    <property type="match status" value="1"/>
</dbReference>
<evidence type="ECO:0000256" key="6">
    <source>
        <dbReference type="ARBA" id="ARBA00022839"/>
    </source>
</evidence>
<dbReference type="Gene3D" id="3.90.320.10">
    <property type="match status" value="1"/>
</dbReference>
<keyword evidence="7" id="KW-0067">ATP-binding</keyword>
<keyword evidence="3" id="KW-0227">DNA damage</keyword>
<evidence type="ECO:0000313" key="12">
    <source>
        <dbReference type="Proteomes" id="UP001285636"/>
    </source>
</evidence>
<dbReference type="RefSeq" id="WP_323466803.1">
    <property type="nucleotide sequence ID" value="NZ_CP144224.1"/>
</dbReference>
<organism evidence="11 12">
    <name type="scientific">Alkalihalophilus pseudofirmus</name>
    <name type="common">Bacillus pseudofirmus</name>
    <dbReference type="NCBI Taxonomy" id="79885"/>
    <lineage>
        <taxon>Bacteria</taxon>
        <taxon>Bacillati</taxon>
        <taxon>Bacillota</taxon>
        <taxon>Bacilli</taxon>
        <taxon>Bacillales</taxon>
        <taxon>Bacillaceae</taxon>
        <taxon>Alkalihalophilus</taxon>
    </lineage>
</organism>
<gene>
    <name evidence="11" type="ORF">RYX45_11245</name>
</gene>
<keyword evidence="8" id="KW-0238">DNA-binding</keyword>
<evidence type="ECO:0000259" key="10">
    <source>
        <dbReference type="Pfam" id="PF12705"/>
    </source>
</evidence>
<keyword evidence="9" id="KW-0234">DNA repair</keyword>
<dbReference type="EMBL" id="JAWJAY010000002">
    <property type="protein sequence ID" value="MDV2885755.1"/>
    <property type="molecule type" value="Genomic_DNA"/>
</dbReference>
<evidence type="ECO:0000256" key="7">
    <source>
        <dbReference type="ARBA" id="ARBA00022840"/>
    </source>
</evidence>
<evidence type="ECO:0000256" key="9">
    <source>
        <dbReference type="ARBA" id="ARBA00023204"/>
    </source>
</evidence>
<dbReference type="GO" id="GO:0004527">
    <property type="term" value="F:exonuclease activity"/>
    <property type="evidence" value="ECO:0007669"/>
    <property type="project" value="UniProtKB-KW"/>
</dbReference>
<dbReference type="GO" id="GO:0005524">
    <property type="term" value="F:ATP binding"/>
    <property type="evidence" value="ECO:0007669"/>
    <property type="project" value="UniProtKB-KW"/>
</dbReference>
<evidence type="ECO:0000256" key="8">
    <source>
        <dbReference type="ARBA" id="ARBA00023125"/>
    </source>
</evidence>
<protein>
    <submittedName>
        <fullName evidence="11">PD-(D/E)XK nuclease family protein</fullName>
    </submittedName>
</protein>
<keyword evidence="4" id="KW-0378">Hydrolase</keyword>
<dbReference type="AlphaFoldDB" id="A0AAJ2NNT1"/>
<evidence type="ECO:0000313" key="11">
    <source>
        <dbReference type="EMBL" id="MDV2885755.1"/>
    </source>
</evidence>
<dbReference type="InterPro" id="IPR027417">
    <property type="entry name" value="P-loop_NTPase"/>
</dbReference>
<keyword evidence="5" id="KW-0347">Helicase</keyword>
<dbReference type="InterPro" id="IPR011335">
    <property type="entry name" value="Restrct_endonuc-II-like"/>
</dbReference>
<feature type="domain" description="PD-(D/E)XK endonuclease-like" evidence="10">
    <location>
        <begin position="648"/>
        <end position="948"/>
    </location>
</feature>
<dbReference type="GO" id="GO:0006281">
    <property type="term" value="P:DNA repair"/>
    <property type="evidence" value="ECO:0007669"/>
    <property type="project" value="UniProtKB-KW"/>
</dbReference>
<evidence type="ECO:0000256" key="4">
    <source>
        <dbReference type="ARBA" id="ARBA00022801"/>
    </source>
</evidence>
<keyword evidence="2" id="KW-0547">Nucleotide-binding</keyword>
<accession>A0AAJ2NNT1</accession>
<dbReference type="SUPFAM" id="SSF52540">
    <property type="entry name" value="P-loop containing nucleoside triphosphate hydrolases"/>
    <property type="match status" value="1"/>
</dbReference>
<evidence type="ECO:0000256" key="2">
    <source>
        <dbReference type="ARBA" id="ARBA00022741"/>
    </source>
</evidence>